<gene>
    <name evidence="12" type="ORF">HL667_05120</name>
</gene>
<dbReference type="PIRSF" id="PIRSF000192">
    <property type="entry name" value="Amine_dh_beta"/>
    <property type="match status" value="1"/>
</dbReference>
<dbReference type="InterPro" id="IPR016008">
    <property type="entry name" value="Amine_DH_Ltc"/>
</dbReference>
<accession>A0ABX2C8L9</accession>
<comment type="catalytic activity">
    <reaction evidence="10">
        <text>2 oxidized [amicyanin] + methylamine + H2O = 2 reduced [amicyanin] + formaldehyde + NH4(+) + 2 H(+)</text>
        <dbReference type="Rhea" id="RHEA:30207"/>
        <dbReference type="Rhea" id="RHEA-COMP:11100"/>
        <dbReference type="Rhea" id="RHEA-COMP:11101"/>
        <dbReference type="ChEBI" id="CHEBI:15377"/>
        <dbReference type="ChEBI" id="CHEBI:15378"/>
        <dbReference type="ChEBI" id="CHEBI:16842"/>
        <dbReference type="ChEBI" id="CHEBI:28938"/>
        <dbReference type="ChEBI" id="CHEBI:29036"/>
        <dbReference type="ChEBI" id="CHEBI:49552"/>
        <dbReference type="ChEBI" id="CHEBI:59338"/>
        <dbReference type="EC" id="1.4.9.1"/>
    </reaction>
</comment>
<evidence type="ECO:0000259" key="11">
    <source>
        <dbReference type="Pfam" id="PF02975"/>
    </source>
</evidence>
<comment type="function">
    <text evidence="10">Methylamine dehydrogenase carries out the oxidation of methylamine. Electrons are passed from methylamine dehydrogenase to amicyanin.</text>
</comment>
<comment type="caution">
    <text evidence="12">The sequence shown here is derived from an EMBL/GenBank/DDBJ whole genome shotgun (WGS) entry which is preliminary data.</text>
</comment>
<dbReference type="Proteomes" id="UP000886476">
    <property type="component" value="Unassembled WGS sequence"/>
</dbReference>
<evidence type="ECO:0000256" key="3">
    <source>
        <dbReference type="ARBA" id="ARBA00022448"/>
    </source>
</evidence>
<comment type="similarity">
    <text evidence="2 10">Belongs to the aromatic amine dehydrogenase light chain family.</text>
</comment>
<name>A0ABX2C8L9_9BRAD</name>
<keyword evidence="8 10" id="KW-0560">Oxidoreductase</keyword>
<evidence type="ECO:0000256" key="1">
    <source>
        <dbReference type="ARBA" id="ARBA00004418"/>
    </source>
</evidence>
<evidence type="ECO:0000256" key="4">
    <source>
        <dbReference type="ARBA" id="ARBA00022709"/>
    </source>
</evidence>
<dbReference type="Pfam" id="PF02975">
    <property type="entry name" value="Me-amine-dh_L"/>
    <property type="match status" value="1"/>
</dbReference>
<dbReference type="Gene3D" id="2.60.30.10">
    <property type="entry name" value="Methylamine/Aralkylamine dehydrogenase light chain"/>
    <property type="match status" value="1"/>
</dbReference>
<keyword evidence="6 10" id="KW-0574">Periplasm</keyword>
<keyword evidence="13" id="KW-1185">Reference proteome</keyword>
<feature type="domain" description="Methylamine/Aralkylamine dehydrogenase light chain C-terminal" evidence="11">
    <location>
        <begin position="59"/>
        <end position="167"/>
    </location>
</feature>
<evidence type="ECO:0000256" key="8">
    <source>
        <dbReference type="ARBA" id="ARBA00023002"/>
    </source>
</evidence>
<comment type="pathway">
    <text evidence="10">One-carbon metabolism; methylamine degradation; formaldehyde from methylamine: step 1/1.</text>
</comment>
<evidence type="ECO:0000313" key="13">
    <source>
        <dbReference type="Proteomes" id="UP000886476"/>
    </source>
</evidence>
<keyword evidence="5" id="KW-0732">Signal</keyword>
<evidence type="ECO:0000313" key="12">
    <source>
        <dbReference type="EMBL" id="NPU64373.1"/>
    </source>
</evidence>
<evidence type="ECO:0000256" key="2">
    <source>
        <dbReference type="ARBA" id="ARBA00010711"/>
    </source>
</evidence>
<keyword evidence="3 10" id="KW-0813">Transport</keyword>
<comment type="subcellular location">
    <subcellularLocation>
        <location evidence="1 10">Periplasm</location>
    </subcellularLocation>
</comment>
<evidence type="ECO:0000256" key="5">
    <source>
        <dbReference type="ARBA" id="ARBA00022729"/>
    </source>
</evidence>
<dbReference type="EMBL" id="JABFDN010000001">
    <property type="protein sequence ID" value="NPU64373.1"/>
    <property type="molecule type" value="Genomic_DNA"/>
</dbReference>
<organism evidence="12 13">
    <name type="scientific">Bradyrhizobium aeschynomenes</name>
    <dbReference type="NCBI Taxonomy" id="2734909"/>
    <lineage>
        <taxon>Bacteria</taxon>
        <taxon>Pseudomonadati</taxon>
        <taxon>Pseudomonadota</taxon>
        <taxon>Alphaproteobacteria</taxon>
        <taxon>Hyphomicrobiales</taxon>
        <taxon>Nitrobacteraceae</taxon>
        <taxon>Bradyrhizobium</taxon>
    </lineage>
</organism>
<keyword evidence="7 10" id="KW-0249">Electron transport</keyword>
<evidence type="ECO:0000256" key="6">
    <source>
        <dbReference type="ARBA" id="ARBA00022764"/>
    </source>
</evidence>
<dbReference type="InterPro" id="IPR013504">
    <property type="entry name" value="MADH/AADH_Ltc_C_dom"/>
</dbReference>
<keyword evidence="9" id="KW-1015">Disulfide bond</keyword>
<sequence length="172" mass="18239">MAAFDRAAELAFRRSAQSIGRRSALSGIGKLLVGGALLPVLPFDRSGQAHAQGASKPDANEASCDYWRYCALDGFLCSCCGGSVSSCPPGAEPSKVTWVGTCHNPVDGKDYLVSYNDCCGKTTCGRCLCNGNVGERPGYRMGVHNDINWCMANTQSMYHCTVSVLVGVADKK</sequence>
<evidence type="ECO:0000256" key="9">
    <source>
        <dbReference type="ARBA" id="ARBA00023157"/>
    </source>
</evidence>
<proteinExistence type="inferred from homology"/>
<dbReference type="EC" id="1.4.9.1" evidence="10"/>
<reference evidence="12" key="1">
    <citation type="submission" date="2020-05" db="EMBL/GenBank/DDBJ databases">
        <title>Nod-independent and nitrogen-fixing Bradyrhizobium aeschynomene sp. nov. isolated from nodules of Aeschynomene indica.</title>
        <authorList>
            <person name="Zhang Z."/>
        </authorList>
    </citation>
    <scope>NUCLEOTIDE SEQUENCE</scope>
    <source>
        <strain evidence="12">83012</strain>
    </source>
</reference>
<protein>
    <recommendedName>
        <fullName evidence="10">Methylamine dehydrogenase (amicyanin)</fullName>
        <ecNumber evidence="10">1.4.9.1</ecNumber>
    </recommendedName>
</protein>
<keyword evidence="4" id="KW-0824">TTQ</keyword>
<evidence type="ECO:0000256" key="10">
    <source>
        <dbReference type="PIRNR" id="PIRNR000192"/>
    </source>
</evidence>
<evidence type="ECO:0000256" key="7">
    <source>
        <dbReference type="ARBA" id="ARBA00022982"/>
    </source>
</evidence>
<dbReference type="InterPro" id="IPR036560">
    <property type="entry name" value="MADH/AADH_L_sf"/>
</dbReference>
<dbReference type="SUPFAM" id="SSF57561">
    <property type="entry name" value="Methylamine dehydrogenase, L chain"/>
    <property type="match status" value="1"/>
</dbReference>
<comment type="subunit">
    <text evidence="10">Heterotetramer of two light and two heavy chains.</text>
</comment>